<evidence type="ECO:0000256" key="1">
    <source>
        <dbReference type="SAM" id="MobiDB-lite"/>
    </source>
</evidence>
<organism evidence="2 3">
    <name type="scientific">Penicillium daleae</name>
    <dbReference type="NCBI Taxonomy" id="63821"/>
    <lineage>
        <taxon>Eukaryota</taxon>
        <taxon>Fungi</taxon>
        <taxon>Dikarya</taxon>
        <taxon>Ascomycota</taxon>
        <taxon>Pezizomycotina</taxon>
        <taxon>Eurotiomycetes</taxon>
        <taxon>Eurotiomycetidae</taxon>
        <taxon>Eurotiales</taxon>
        <taxon>Aspergillaceae</taxon>
        <taxon>Penicillium</taxon>
    </lineage>
</organism>
<proteinExistence type="predicted"/>
<reference evidence="2" key="1">
    <citation type="submission" date="2022-12" db="EMBL/GenBank/DDBJ databases">
        <authorList>
            <person name="Petersen C."/>
        </authorList>
    </citation>
    <scope>NUCLEOTIDE SEQUENCE</scope>
    <source>
        <strain evidence="2">IBT 16125</strain>
    </source>
</reference>
<reference evidence="2" key="2">
    <citation type="journal article" date="2023" name="IMA Fungus">
        <title>Comparative genomic study of the Penicillium genus elucidates a diverse pangenome and 15 lateral gene transfer events.</title>
        <authorList>
            <person name="Petersen C."/>
            <person name="Sorensen T."/>
            <person name="Nielsen M.R."/>
            <person name="Sondergaard T.E."/>
            <person name="Sorensen J.L."/>
            <person name="Fitzpatrick D.A."/>
            <person name="Frisvad J.C."/>
            <person name="Nielsen K.L."/>
        </authorList>
    </citation>
    <scope>NUCLEOTIDE SEQUENCE</scope>
    <source>
        <strain evidence="2">IBT 16125</strain>
    </source>
</reference>
<dbReference type="GeneID" id="81595166"/>
<name>A0AAD6CBD9_9EURO</name>
<dbReference type="AlphaFoldDB" id="A0AAD6CBD9"/>
<feature type="compositionally biased region" description="Low complexity" evidence="1">
    <location>
        <begin position="78"/>
        <end position="96"/>
    </location>
</feature>
<gene>
    <name evidence="2" type="ORF">N7458_001540</name>
</gene>
<feature type="region of interest" description="Disordered" evidence="1">
    <location>
        <begin position="104"/>
        <end position="123"/>
    </location>
</feature>
<dbReference type="RefSeq" id="XP_056769030.1">
    <property type="nucleotide sequence ID" value="XM_056904923.1"/>
</dbReference>
<evidence type="ECO:0000313" key="2">
    <source>
        <dbReference type="EMBL" id="KAJ5459988.1"/>
    </source>
</evidence>
<protein>
    <submittedName>
        <fullName evidence="2">Uncharacterized protein</fullName>
    </submittedName>
</protein>
<sequence>MPRRKAKQADDDSVTDSVLESPPKKAKAAPALPPRMSRGPYQAAQEANKKAEKKKGKEKKKEEEQEQEQDALVPKADPPTTTTSVSTVRSSPLPSLEDINREYEERRKQNQPKPPQAPIDPTIRMPSLIEIDIDAYNNLDKDRHITNDSGTRFSPTQHRQSCLRGLYYTLGRTSDPYDDLPNIVALLHAYRCRRMVYQEGRVTYWYKGVCIGGPGEYDAEEHKRLAQAQEEPRKVWVEGLSVSFYLCLRM</sequence>
<comment type="caution">
    <text evidence="2">The sequence shown here is derived from an EMBL/GenBank/DDBJ whole genome shotgun (WGS) entry which is preliminary data.</text>
</comment>
<dbReference type="Proteomes" id="UP001213681">
    <property type="component" value="Unassembled WGS sequence"/>
</dbReference>
<accession>A0AAD6CBD9</accession>
<dbReference type="EMBL" id="JAPVEA010000002">
    <property type="protein sequence ID" value="KAJ5459988.1"/>
    <property type="molecule type" value="Genomic_DNA"/>
</dbReference>
<evidence type="ECO:0000313" key="3">
    <source>
        <dbReference type="Proteomes" id="UP001213681"/>
    </source>
</evidence>
<feature type="region of interest" description="Disordered" evidence="1">
    <location>
        <begin position="1"/>
        <end position="96"/>
    </location>
</feature>
<keyword evidence="3" id="KW-1185">Reference proteome</keyword>